<protein>
    <recommendedName>
        <fullName evidence="3">Ketoreductase domain-containing protein</fullName>
    </recommendedName>
</protein>
<reference evidence="4" key="1">
    <citation type="submission" date="2021-05" db="EMBL/GenBank/DDBJ databases">
        <authorList>
            <person name="Stam R."/>
        </authorList>
    </citation>
    <scope>NUCLEOTIDE SEQUENCE</scope>
    <source>
        <strain evidence="4">CS162</strain>
    </source>
</reference>
<evidence type="ECO:0000313" key="5">
    <source>
        <dbReference type="Proteomes" id="UP000676310"/>
    </source>
</evidence>
<dbReference type="InterPro" id="IPR057326">
    <property type="entry name" value="KR_dom"/>
</dbReference>
<comment type="similarity">
    <text evidence="1">Belongs to the short-chain dehydrogenases/reductases (SDR) family.</text>
</comment>
<dbReference type="PRINTS" id="PR00081">
    <property type="entry name" value="GDHRDH"/>
</dbReference>
<gene>
    <name evidence="4" type="ORF">ALTATR162_LOCUS9748</name>
</gene>
<evidence type="ECO:0000259" key="3">
    <source>
        <dbReference type="SMART" id="SM00822"/>
    </source>
</evidence>
<evidence type="ECO:0000256" key="2">
    <source>
        <dbReference type="ARBA" id="ARBA00023002"/>
    </source>
</evidence>
<comment type="caution">
    <text evidence="4">The sequence shown here is derived from an EMBL/GenBank/DDBJ whole genome shotgun (WGS) entry which is preliminary data.</text>
</comment>
<name>A0A8J2IEQ0_9PLEO</name>
<evidence type="ECO:0000313" key="4">
    <source>
        <dbReference type="EMBL" id="CAG5181410.1"/>
    </source>
</evidence>
<keyword evidence="2" id="KW-0560">Oxidoreductase</keyword>
<dbReference type="GO" id="GO:0016020">
    <property type="term" value="C:membrane"/>
    <property type="evidence" value="ECO:0007669"/>
    <property type="project" value="TreeGrafter"/>
</dbReference>
<dbReference type="EMBL" id="CAJRGZ010000025">
    <property type="protein sequence ID" value="CAG5181410.1"/>
    <property type="molecule type" value="Genomic_DNA"/>
</dbReference>
<dbReference type="CDD" id="cd05233">
    <property type="entry name" value="SDR_c"/>
    <property type="match status" value="1"/>
</dbReference>
<dbReference type="InterPro" id="IPR036291">
    <property type="entry name" value="NAD(P)-bd_dom_sf"/>
</dbReference>
<dbReference type="InterPro" id="IPR002347">
    <property type="entry name" value="SDR_fam"/>
</dbReference>
<dbReference type="GO" id="GO:0016491">
    <property type="term" value="F:oxidoreductase activity"/>
    <property type="evidence" value="ECO:0007669"/>
    <property type="project" value="UniProtKB-KW"/>
</dbReference>
<dbReference type="Proteomes" id="UP000676310">
    <property type="component" value="Unassembled WGS sequence"/>
</dbReference>
<feature type="domain" description="Ketoreductase" evidence="3">
    <location>
        <begin position="36"/>
        <end position="220"/>
    </location>
</feature>
<accession>A0A8J2IEQ0</accession>
<dbReference type="Gene3D" id="3.40.50.720">
    <property type="entry name" value="NAD(P)-binding Rossmann-like Domain"/>
    <property type="match status" value="1"/>
</dbReference>
<keyword evidence="5" id="KW-1185">Reference proteome</keyword>
<dbReference type="OrthoDB" id="1933717at2759"/>
<dbReference type="GeneID" id="67022003"/>
<dbReference type="SUPFAM" id="SSF51735">
    <property type="entry name" value="NAD(P)-binding Rossmann-fold domains"/>
    <property type="match status" value="1"/>
</dbReference>
<dbReference type="SMART" id="SM00822">
    <property type="entry name" value="PKS_KR"/>
    <property type="match status" value="1"/>
</dbReference>
<dbReference type="AlphaFoldDB" id="A0A8J2IEQ0"/>
<proteinExistence type="inferred from homology"/>
<organism evidence="4 5">
    <name type="scientific">Alternaria atra</name>
    <dbReference type="NCBI Taxonomy" id="119953"/>
    <lineage>
        <taxon>Eukaryota</taxon>
        <taxon>Fungi</taxon>
        <taxon>Dikarya</taxon>
        <taxon>Ascomycota</taxon>
        <taxon>Pezizomycotina</taxon>
        <taxon>Dothideomycetes</taxon>
        <taxon>Pleosporomycetidae</taxon>
        <taxon>Pleosporales</taxon>
        <taxon>Pleosporineae</taxon>
        <taxon>Pleosporaceae</taxon>
        <taxon>Alternaria</taxon>
        <taxon>Alternaria sect. Ulocladioides</taxon>
    </lineage>
</organism>
<evidence type="ECO:0000256" key="1">
    <source>
        <dbReference type="ARBA" id="ARBA00006484"/>
    </source>
</evidence>
<dbReference type="PANTHER" id="PTHR44196:SF1">
    <property type="entry name" value="DEHYDROGENASE_REDUCTASE SDR FAMILY MEMBER 7B"/>
    <property type="match status" value="1"/>
</dbReference>
<dbReference type="PANTHER" id="PTHR44196">
    <property type="entry name" value="DEHYDROGENASE/REDUCTASE SDR FAMILY MEMBER 7B"/>
    <property type="match status" value="1"/>
</dbReference>
<dbReference type="Pfam" id="PF00106">
    <property type="entry name" value="adh_short"/>
    <property type="match status" value="1"/>
</dbReference>
<sequence>MDPNAFTVPFQATKTLRRDVYPTIDPKNPELSAKGKTILITGATGGLGGEVARAWAIAGAKGIVLSGRNKEGLKEPAEAVASLSPSTEILCLTADLTNEAEVEELFSNAVSHLGTVDVVLHAAGSMVGGPVGDLPPNTWFSDYEVNVKGSYVLAHYYLKAISAGTLIFVGTLGASLTFTGMSAYSGSKMALLKLAEYLDAERPNLRVFTVHPGIVAATETQRGMVVDSLTRFAIDKGIQTGGLSLYLARPKADYLKGSFISVNWNLDELEKHKSEITEQKLLKLAFLGAKLGPEGHPWSE</sequence>
<dbReference type="RefSeq" id="XP_043173317.1">
    <property type="nucleotide sequence ID" value="XM_043317382.1"/>
</dbReference>